<dbReference type="AlphaFoldDB" id="A0A085BE86"/>
<evidence type="ECO:0000313" key="3">
    <source>
        <dbReference type="Proteomes" id="UP000028623"/>
    </source>
</evidence>
<accession>A0A085BE86</accession>
<comment type="caution">
    <text evidence="2">The sequence shown here is derived from an EMBL/GenBank/DDBJ whole genome shotgun (WGS) entry which is preliminary data.</text>
</comment>
<feature type="chain" id="PRO_5001786995" description="HEAT repeat domain-containing protein" evidence="1">
    <location>
        <begin position="27"/>
        <end position="316"/>
    </location>
</feature>
<dbReference type="EMBL" id="JPLY01000004">
    <property type="protein sequence ID" value="KFC20781.1"/>
    <property type="molecule type" value="Genomic_DNA"/>
</dbReference>
<keyword evidence="3" id="KW-1185">Reference proteome</keyword>
<proteinExistence type="predicted"/>
<sequence length="316" mass="36381">MNTSMKNIKKLLFALIFLFSFSNLIAETWNEPWQKEIIQKSDNFVFGKIIENNGTNVKVQIVKRFGNETIPSEIIIDNYFLLELMSGSGQIITTDLKKESSYYLFLKRNKNNNYSLPTPTSGFALLDNEQVRATYRHSYHQALIPQSIYELTYENIWNYYKTRKFDKEKITNFINEQISKSPAGFEENEISSFYLQHSALETSYLLDLTPDVKHILKFAKSDNFHSKVSALQLLGNYKTKESNDFLVSIILDKTSSNFEKVIGIWSLKKSESKEHLEILKKNISTLSDKSEGFGGNIMDPRVGTLFPSPKEAVESL</sequence>
<name>A0A085BE86_9FLAO</name>
<dbReference type="eggNOG" id="ENOG5030490">
    <property type="taxonomic scope" value="Bacteria"/>
</dbReference>
<protein>
    <recommendedName>
        <fullName evidence="4">HEAT repeat domain-containing protein</fullName>
    </recommendedName>
</protein>
<evidence type="ECO:0000256" key="1">
    <source>
        <dbReference type="SAM" id="SignalP"/>
    </source>
</evidence>
<gene>
    <name evidence="2" type="ORF">IO89_11070</name>
</gene>
<dbReference type="Proteomes" id="UP000028623">
    <property type="component" value="Unassembled WGS sequence"/>
</dbReference>
<evidence type="ECO:0000313" key="2">
    <source>
        <dbReference type="EMBL" id="KFC20781.1"/>
    </source>
</evidence>
<reference evidence="2 3" key="1">
    <citation type="submission" date="2014-07" db="EMBL/GenBank/DDBJ databases">
        <title>Epilithonimonas lactis LMG 22401 Genome.</title>
        <authorList>
            <person name="Pipes S.E."/>
            <person name="Stropko S.J."/>
        </authorList>
    </citation>
    <scope>NUCLEOTIDE SEQUENCE [LARGE SCALE GENOMIC DNA]</scope>
    <source>
        <strain evidence="2 3">LMG 24401</strain>
    </source>
</reference>
<keyword evidence="1" id="KW-0732">Signal</keyword>
<evidence type="ECO:0008006" key="4">
    <source>
        <dbReference type="Google" id="ProtNLM"/>
    </source>
</evidence>
<feature type="signal peptide" evidence="1">
    <location>
        <begin position="1"/>
        <end position="26"/>
    </location>
</feature>
<organism evidence="2 3">
    <name type="scientific">Epilithonimonas lactis</name>
    <dbReference type="NCBI Taxonomy" id="421072"/>
    <lineage>
        <taxon>Bacteria</taxon>
        <taxon>Pseudomonadati</taxon>
        <taxon>Bacteroidota</taxon>
        <taxon>Flavobacteriia</taxon>
        <taxon>Flavobacteriales</taxon>
        <taxon>Weeksellaceae</taxon>
        <taxon>Chryseobacterium group</taxon>
        <taxon>Epilithonimonas</taxon>
    </lineage>
</organism>